<sequence>MSLSKHSEPRRSDAPGPGELEPAVFAQRLEENIARVLIGKRKAVHFLVIALLTDGHVLLEDAPGVGKTTLVKALARSLGADFRRIQFTPDVLPSDVTGTSIYDPKKGEFRYHPGPVMSNILLADEINRASPKAQSALLECMEERQITVDGSTHTLPLPFFVLATQNPREFHGTFPLPESQLDRFLFSLHLGYPSVEEELALLERYQFNQPLESLSQVFPIGVLPCLQDKVRQVHVSNSLRLYLVKLAESLRSHPGLRLGISPRATLALFRAGQAAAAIQGRSYVLPDDIKELFLPALRHRVFLTGSGNPEVLLAEVLRSTPPLPRN</sequence>
<organism evidence="5">
    <name type="scientific">Acididesulfobacillus acetoxydans</name>
    <dbReference type="NCBI Taxonomy" id="1561005"/>
    <lineage>
        <taxon>Bacteria</taxon>
        <taxon>Bacillati</taxon>
        <taxon>Bacillota</taxon>
        <taxon>Clostridia</taxon>
        <taxon>Eubacteriales</taxon>
        <taxon>Peptococcaceae</taxon>
        <taxon>Acididesulfobacillus</taxon>
    </lineage>
</organism>
<accession>A0A8S0W2T7</accession>
<gene>
    <name evidence="5" type="ORF">DEACI_1641</name>
    <name evidence="6" type="ORF">DEACI_2177</name>
</gene>
<dbReference type="InterPro" id="IPR003593">
    <property type="entry name" value="AAA+_ATPase"/>
</dbReference>
<dbReference type="EMBL" id="CDGJ01000064">
    <property type="protein sequence ID" value="CEJ07711.1"/>
    <property type="molecule type" value="Genomic_DNA"/>
</dbReference>
<dbReference type="GO" id="GO:0005524">
    <property type="term" value="F:ATP binding"/>
    <property type="evidence" value="ECO:0007669"/>
    <property type="project" value="UniProtKB-KW"/>
</dbReference>
<keyword evidence="5" id="KW-0378">Hydrolase</keyword>
<keyword evidence="1" id="KW-0547">Nucleotide-binding</keyword>
<proteinExistence type="inferred from homology"/>
<dbReference type="PIRSF" id="PIRSF002849">
    <property type="entry name" value="AAA_ATPase_chaperone_MoxR_prd"/>
    <property type="match status" value="1"/>
</dbReference>
<dbReference type="RefSeq" id="WP_240984566.1">
    <property type="nucleotide sequence ID" value="NZ_CDGJ01000064.1"/>
</dbReference>
<dbReference type="InterPro" id="IPR041628">
    <property type="entry name" value="ChlI/MoxR_AAA_lid"/>
</dbReference>
<dbReference type="InterPro" id="IPR050764">
    <property type="entry name" value="CbbQ/NirQ/NorQ/GpvN"/>
</dbReference>
<name>A0A8S0W2T7_9FIRM</name>
<dbReference type="InterPro" id="IPR011703">
    <property type="entry name" value="ATPase_AAA-3"/>
</dbReference>
<evidence type="ECO:0000313" key="6">
    <source>
        <dbReference type="EMBL" id="CEJ07711.1"/>
    </source>
</evidence>
<evidence type="ECO:0000256" key="3">
    <source>
        <dbReference type="ARBA" id="ARBA00061607"/>
    </source>
</evidence>
<comment type="similarity">
    <text evidence="3">Belongs to the MoxR family.</text>
</comment>
<reference evidence="6" key="1">
    <citation type="submission" date="2014-11" db="EMBL/GenBank/DDBJ databases">
        <authorList>
            <person name="Hornung B.V."/>
        </authorList>
    </citation>
    <scope>NUCLEOTIDE SEQUENCE</scope>
    <source>
        <strain evidence="6">INE</strain>
    </source>
</reference>
<keyword evidence="2" id="KW-0067">ATP-binding</keyword>
<dbReference type="KEGG" id="aacx:DEACI_1641"/>
<dbReference type="AlphaFoldDB" id="A0A8S0W2T7"/>
<dbReference type="Pfam" id="PF07726">
    <property type="entry name" value="AAA_3"/>
    <property type="match status" value="1"/>
</dbReference>
<evidence type="ECO:0000313" key="7">
    <source>
        <dbReference type="Proteomes" id="UP001071230"/>
    </source>
</evidence>
<evidence type="ECO:0000256" key="1">
    <source>
        <dbReference type="ARBA" id="ARBA00022741"/>
    </source>
</evidence>
<dbReference type="FunFam" id="3.40.50.300:FF:000640">
    <property type="entry name" value="MoxR family ATPase"/>
    <property type="match status" value="1"/>
</dbReference>
<reference evidence="5" key="2">
    <citation type="submission" date="2020-01" db="EMBL/GenBank/DDBJ databases">
        <authorList>
            <person name="Hornung B."/>
        </authorList>
    </citation>
    <scope>NUCLEOTIDE SEQUENCE</scope>
    <source>
        <strain evidence="5">PacBioINE</strain>
    </source>
</reference>
<dbReference type="SMART" id="SM00382">
    <property type="entry name" value="AAA"/>
    <property type="match status" value="1"/>
</dbReference>
<dbReference type="Proteomes" id="UP000836597">
    <property type="component" value="Chromosome"/>
</dbReference>
<dbReference type="EMBL" id="LR746496">
    <property type="protein sequence ID" value="CAA7600988.1"/>
    <property type="molecule type" value="Genomic_DNA"/>
</dbReference>
<feature type="domain" description="AAA+ ATPase" evidence="4">
    <location>
        <begin position="53"/>
        <end position="194"/>
    </location>
</feature>
<evidence type="ECO:0000313" key="5">
    <source>
        <dbReference type="EMBL" id="CAA7600988.1"/>
    </source>
</evidence>
<dbReference type="CDD" id="cd00009">
    <property type="entry name" value="AAA"/>
    <property type="match status" value="1"/>
</dbReference>
<dbReference type="SUPFAM" id="SSF52540">
    <property type="entry name" value="P-loop containing nucleoside triphosphate hydrolases"/>
    <property type="match status" value="1"/>
</dbReference>
<dbReference type="Proteomes" id="UP001071230">
    <property type="component" value="Unassembled WGS sequence"/>
</dbReference>
<dbReference type="GO" id="GO:0016887">
    <property type="term" value="F:ATP hydrolysis activity"/>
    <property type="evidence" value="ECO:0007669"/>
    <property type="project" value="InterPro"/>
</dbReference>
<dbReference type="Gene3D" id="1.10.8.80">
    <property type="entry name" value="Magnesium chelatase subunit I, C-Terminal domain"/>
    <property type="match status" value="1"/>
</dbReference>
<dbReference type="InterPro" id="IPR027417">
    <property type="entry name" value="P-loop_NTPase"/>
</dbReference>
<dbReference type="EC" id="3.6.1.3" evidence="5"/>
<dbReference type="Gene3D" id="3.40.50.300">
    <property type="entry name" value="P-loop containing nucleotide triphosphate hydrolases"/>
    <property type="match status" value="1"/>
</dbReference>
<protein>
    <submittedName>
        <fullName evidence="6">ATPase associated with various cellular activities AAA 3</fullName>
    </submittedName>
    <submittedName>
        <fullName evidence="5">ATPase, AAA-3</fullName>
        <ecNumber evidence="5">3.6.1.3</ecNumber>
    </submittedName>
</protein>
<dbReference type="Pfam" id="PF17863">
    <property type="entry name" value="AAA_lid_2"/>
    <property type="match status" value="1"/>
</dbReference>
<evidence type="ECO:0000256" key="2">
    <source>
        <dbReference type="ARBA" id="ARBA00022840"/>
    </source>
</evidence>
<dbReference type="PANTHER" id="PTHR42759">
    <property type="entry name" value="MOXR FAMILY PROTEIN"/>
    <property type="match status" value="1"/>
</dbReference>
<dbReference type="PANTHER" id="PTHR42759:SF5">
    <property type="entry name" value="METHANOL DEHYDROGENASE REGULATOR"/>
    <property type="match status" value="1"/>
</dbReference>
<keyword evidence="7" id="KW-1185">Reference proteome</keyword>
<evidence type="ECO:0000259" key="4">
    <source>
        <dbReference type="SMART" id="SM00382"/>
    </source>
</evidence>